<evidence type="ECO:0000256" key="1">
    <source>
        <dbReference type="SAM" id="SignalP"/>
    </source>
</evidence>
<dbReference type="EMBL" id="VXLC01000001">
    <property type="protein sequence ID" value="KAA8890726.1"/>
    <property type="molecule type" value="Genomic_DNA"/>
</dbReference>
<keyword evidence="3" id="KW-1185">Reference proteome</keyword>
<gene>
    <name evidence="2" type="ORF">F3087_05635</name>
</gene>
<organism evidence="2 3">
    <name type="scientific">Nocardia colli</name>
    <dbReference type="NCBI Taxonomy" id="2545717"/>
    <lineage>
        <taxon>Bacteria</taxon>
        <taxon>Bacillati</taxon>
        <taxon>Actinomycetota</taxon>
        <taxon>Actinomycetes</taxon>
        <taxon>Mycobacteriales</taxon>
        <taxon>Nocardiaceae</taxon>
        <taxon>Nocardia</taxon>
    </lineage>
</organism>
<accession>A0A5N0EPA1</accession>
<feature type="signal peptide" evidence="1">
    <location>
        <begin position="1"/>
        <end position="24"/>
    </location>
</feature>
<keyword evidence="1" id="KW-0732">Signal</keyword>
<name>A0A5N0EPA1_9NOCA</name>
<evidence type="ECO:0000313" key="3">
    <source>
        <dbReference type="Proteomes" id="UP000323876"/>
    </source>
</evidence>
<protein>
    <submittedName>
        <fullName evidence="2">Uncharacterized protein</fullName>
    </submittedName>
</protein>
<dbReference type="AlphaFoldDB" id="A0A5N0EPA1"/>
<sequence>MNLRKKLPLAFAAAATIAGSLALAAPNASAYPSQPCTEATEAWHAWDGPGYAGQEYYCGYSEAQGWHWQPI</sequence>
<reference evidence="2 3" key="1">
    <citation type="submission" date="2019-09" db="EMBL/GenBank/DDBJ databases">
        <authorList>
            <person name="Wang X."/>
        </authorList>
    </citation>
    <scope>NUCLEOTIDE SEQUENCE [LARGE SCALE GENOMIC DNA]</scope>
    <source>
        <strain evidence="2 3">CICC 11023</strain>
    </source>
</reference>
<dbReference type="Proteomes" id="UP000323876">
    <property type="component" value="Unassembled WGS sequence"/>
</dbReference>
<proteinExistence type="predicted"/>
<comment type="caution">
    <text evidence="2">The sequence shown here is derived from an EMBL/GenBank/DDBJ whole genome shotgun (WGS) entry which is preliminary data.</text>
</comment>
<feature type="chain" id="PRO_5039211429" evidence="1">
    <location>
        <begin position="25"/>
        <end position="71"/>
    </location>
</feature>
<evidence type="ECO:0000313" key="2">
    <source>
        <dbReference type="EMBL" id="KAA8890726.1"/>
    </source>
</evidence>
<dbReference type="RefSeq" id="WP_150400632.1">
    <property type="nucleotide sequence ID" value="NZ_VXLC01000001.1"/>
</dbReference>